<dbReference type="EMBL" id="LT629732">
    <property type="protein sequence ID" value="SDT16775.1"/>
    <property type="molecule type" value="Genomic_DNA"/>
</dbReference>
<accession>A0A1H1Y5X7</accession>
<keyword evidence="7 8" id="KW-0030">Aminoacyl-tRNA synthetase</keyword>
<sequence length="501" mass="55265">MAREGSSRGSARTRTRFAPSPSGDLHVGAVRTALYSWAWARHCGGSFVVRIEDTDRSRVSPEAVTGAIDALRWLGLDWDEGPDVGGEFGPYRQSERLSLYREWVDRFLADGTAYHCYCSQEELDGERDEQRTKGLPTGYAGHCRELTTAQVTAYRREGRRPVVRFRMPEGSTVVRDTIRGEIVFDHANVPDFVVQRSDGYPLYNLAVSVDDAMMRITHIVRGDDLLASTPRQIAIHAAMGVAEADLPVYTHTPDILTADGSPLSSWRQAAGISWYRHHGYLPEAVVNYLALLGWSPGGDREELTLDALVESFDLERVGATAGRLDPRKLDAINGDKIRALPPDELVGRTMPFLARAGLVNEPPTPEQARTVAAAAPLIQERLVHLTEAADLLAFLLVPEHVFDVDPEAAARILTEDAKAVLEAAEAALQALPDWTDEAIESALRRTLVDELGRRPKRAFGPVRVAVTGNRVSPPLFESLTLLGRERTLARIRRALDHHVGV</sequence>
<evidence type="ECO:0000313" key="12">
    <source>
        <dbReference type="Proteomes" id="UP000198983"/>
    </source>
</evidence>
<dbReference type="RefSeq" id="WP_092656229.1">
    <property type="nucleotide sequence ID" value="NZ_LT629732.1"/>
</dbReference>
<dbReference type="InterPro" id="IPR049940">
    <property type="entry name" value="GluQ/Sye"/>
</dbReference>
<dbReference type="STRING" id="117157.SAMN04489717_5310"/>
<dbReference type="GO" id="GO:0005829">
    <property type="term" value="C:cytosol"/>
    <property type="evidence" value="ECO:0007669"/>
    <property type="project" value="TreeGrafter"/>
</dbReference>
<comment type="caution">
    <text evidence="8">Lacks conserved residue(s) required for the propagation of feature annotation.</text>
</comment>
<feature type="binding site" evidence="8">
    <location>
        <position position="145"/>
    </location>
    <ligand>
        <name>Zn(2+)</name>
        <dbReference type="ChEBI" id="CHEBI:29105"/>
    </ligand>
</feature>
<feature type="binding site" evidence="8">
    <location>
        <position position="116"/>
    </location>
    <ligand>
        <name>Zn(2+)</name>
        <dbReference type="ChEBI" id="CHEBI:29105"/>
    </ligand>
</feature>
<dbReference type="PANTHER" id="PTHR43311">
    <property type="entry name" value="GLUTAMATE--TRNA LIGASE"/>
    <property type="match status" value="1"/>
</dbReference>
<feature type="short sequence motif" description="'HIGH' region" evidence="8">
    <location>
        <begin position="19"/>
        <end position="29"/>
    </location>
</feature>
<evidence type="ECO:0000256" key="3">
    <source>
        <dbReference type="ARBA" id="ARBA00022598"/>
    </source>
</evidence>
<dbReference type="Gene3D" id="3.40.50.620">
    <property type="entry name" value="HUPs"/>
    <property type="match status" value="1"/>
</dbReference>
<keyword evidence="3 8" id="KW-0436">Ligase</keyword>
<dbReference type="Pfam" id="PF00749">
    <property type="entry name" value="tRNA-synt_1c"/>
    <property type="match status" value="1"/>
</dbReference>
<dbReference type="InterPro" id="IPR020058">
    <property type="entry name" value="Glu/Gln-tRNA-synth_Ib_cat-dom"/>
</dbReference>
<evidence type="ECO:0000256" key="1">
    <source>
        <dbReference type="ARBA" id="ARBA00007894"/>
    </source>
</evidence>
<comment type="cofactor">
    <cofactor evidence="8">
        <name>Zn(2+)</name>
        <dbReference type="ChEBI" id="CHEBI:29105"/>
    </cofactor>
    <text evidence="8">Binds 1 zinc ion per subunit.</text>
</comment>
<dbReference type="Proteomes" id="UP000198983">
    <property type="component" value="Chromosome I"/>
</dbReference>
<reference evidence="11 12" key="1">
    <citation type="submission" date="2016-10" db="EMBL/GenBank/DDBJ databases">
        <authorList>
            <person name="de Groot N.N."/>
        </authorList>
    </citation>
    <scope>NUCLEOTIDE SEQUENCE [LARGE SCALE GENOMIC DNA]</scope>
    <source>
        <strain evidence="11 12">DSM 22024</strain>
    </source>
</reference>
<feature type="binding site" evidence="8">
    <location>
        <position position="143"/>
    </location>
    <ligand>
        <name>Zn(2+)</name>
        <dbReference type="ChEBI" id="CHEBI:29105"/>
    </ligand>
</feature>
<protein>
    <recommendedName>
        <fullName evidence="8">Glutamate--tRNA ligase</fullName>
        <ecNumber evidence="8">6.1.1.17</ecNumber>
    </recommendedName>
    <alternativeName>
        <fullName evidence="8">Glutamyl-tRNA synthetase</fullName>
        <shortName evidence="8">GluRS</shortName>
    </alternativeName>
</protein>
<dbReference type="GO" id="GO:0004818">
    <property type="term" value="F:glutamate-tRNA ligase activity"/>
    <property type="evidence" value="ECO:0007669"/>
    <property type="project" value="UniProtKB-UniRule"/>
</dbReference>
<evidence type="ECO:0000256" key="2">
    <source>
        <dbReference type="ARBA" id="ARBA00022490"/>
    </source>
</evidence>
<dbReference type="GO" id="GO:0005524">
    <property type="term" value="F:ATP binding"/>
    <property type="evidence" value="ECO:0007669"/>
    <property type="project" value="UniProtKB-UniRule"/>
</dbReference>
<evidence type="ECO:0000256" key="4">
    <source>
        <dbReference type="ARBA" id="ARBA00022741"/>
    </source>
</evidence>
<dbReference type="CDD" id="cd00808">
    <property type="entry name" value="GluRS_core"/>
    <property type="match status" value="1"/>
</dbReference>
<dbReference type="SUPFAM" id="SSF52374">
    <property type="entry name" value="Nucleotidylyl transferase"/>
    <property type="match status" value="1"/>
</dbReference>
<dbReference type="InterPro" id="IPR033910">
    <property type="entry name" value="GluRS_core"/>
</dbReference>
<dbReference type="PRINTS" id="PR00987">
    <property type="entry name" value="TRNASYNTHGLU"/>
</dbReference>
<dbReference type="NCBIfam" id="TIGR00464">
    <property type="entry name" value="gltX_bact"/>
    <property type="match status" value="1"/>
</dbReference>
<evidence type="ECO:0000256" key="7">
    <source>
        <dbReference type="ARBA" id="ARBA00023146"/>
    </source>
</evidence>
<name>A0A1H1Y5X7_9ACTN</name>
<feature type="domain" description="Glutamyl/glutaminyl-tRNA synthetase class Ib catalytic" evidence="9">
    <location>
        <begin position="14"/>
        <end position="329"/>
    </location>
</feature>
<evidence type="ECO:0000313" key="11">
    <source>
        <dbReference type="EMBL" id="SDT16775.1"/>
    </source>
</evidence>
<keyword evidence="6 8" id="KW-0648">Protein biosynthesis</keyword>
<dbReference type="PANTHER" id="PTHR43311:SF2">
    <property type="entry name" value="GLUTAMATE--TRNA LIGASE, MITOCHONDRIAL-RELATED"/>
    <property type="match status" value="1"/>
</dbReference>
<dbReference type="Gene3D" id="1.10.10.350">
    <property type="match status" value="1"/>
</dbReference>
<keyword evidence="2 8" id="KW-0963">Cytoplasm</keyword>
<dbReference type="HAMAP" id="MF_00022">
    <property type="entry name" value="Glu_tRNA_synth_type1"/>
    <property type="match status" value="1"/>
</dbReference>
<dbReference type="Pfam" id="PF19269">
    <property type="entry name" value="Anticodon_2"/>
    <property type="match status" value="1"/>
</dbReference>
<dbReference type="InterPro" id="IPR045462">
    <property type="entry name" value="aa-tRNA-synth_I_cd-bd"/>
</dbReference>
<keyword evidence="4 8" id="KW-0547">Nucleotide-binding</keyword>
<dbReference type="Gene3D" id="1.10.8.70">
    <property type="entry name" value="Glutamate-tRNA synthetase, class I, anticodon-binding domain 1"/>
    <property type="match status" value="1"/>
</dbReference>
<feature type="binding site" evidence="8">
    <location>
        <position position="118"/>
    </location>
    <ligand>
        <name>Zn(2+)</name>
        <dbReference type="ChEBI" id="CHEBI:29105"/>
    </ligand>
</feature>
<comment type="catalytic activity">
    <reaction evidence="8">
        <text>tRNA(Glu) + L-glutamate + ATP = L-glutamyl-tRNA(Glu) + AMP + diphosphate</text>
        <dbReference type="Rhea" id="RHEA:23540"/>
        <dbReference type="Rhea" id="RHEA-COMP:9663"/>
        <dbReference type="Rhea" id="RHEA-COMP:9680"/>
        <dbReference type="ChEBI" id="CHEBI:29985"/>
        <dbReference type="ChEBI" id="CHEBI:30616"/>
        <dbReference type="ChEBI" id="CHEBI:33019"/>
        <dbReference type="ChEBI" id="CHEBI:78442"/>
        <dbReference type="ChEBI" id="CHEBI:78520"/>
        <dbReference type="ChEBI" id="CHEBI:456215"/>
        <dbReference type="EC" id="6.1.1.17"/>
    </reaction>
</comment>
<dbReference type="SUPFAM" id="SSF48163">
    <property type="entry name" value="An anticodon-binding domain of class I aminoacyl-tRNA synthetases"/>
    <property type="match status" value="1"/>
</dbReference>
<comment type="function">
    <text evidence="8">Catalyzes the attachment of glutamate to tRNA(Glu) in a two-step reaction: glutamate is first activated by ATP to form Glu-AMP and then transferred to the acceptor end of tRNA(Glu).</text>
</comment>
<comment type="subcellular location">
    <subcellularLocation>
        <location evidence="8">Cytoplasm</location>
    </subcellularLocation>
</comment>
<dbReference type="InterPro" id="IPR008925">
    <property type="entry name" value="aa_tRNA-synth_I_cd-bd_sf"/>
</dbReference>
<dbReference type="InterPro" id="IPR004527">
    <property type="entry name" value="Glu-tRNA-ligase_bac/mito"/>
</dbReference>
<keyword evidence="8" id="KW-0479">Metal-binding</keyword>
<gene>
    <name evidence="8" type="primary">gltX</name>
    <name evidence="11" type="ORF">SAMN04489717_5310</name>
</gene>
<dbReference type="GO" id="GO:0008270">
    <property type="term" value="F:zinc ion binding"/>
    <property type="evidence" value="ECO:0007669"/>
    <property type="project" value="UniProtKB-UniRule"/>
</dbReference>
<comment type="similarity">
    <text evidence="1 8">Belongs to the class-I aminoacyl-tRNA synthetase family. Glutamate--tRNA ligase type 1 subfamily.</text>
</comment>
<evidence type="ECO:0000256" key="6">
    <source>
        <dbReference type="ARBA" id="ARBA00022917"/>
    </source>
</evidence>
<evidence type="ECO:0000259" key="10">
    <source>
        <dbReference type="Pfam" id="PF19269"/>
    </source>
</evidence>
<dbReference type="GO" id="GO:0000049">
    <property type="term" value="F:tRNA binding"/>
    <property type="evidence" value="ECO:0007669"/>
    <property type="project" value="InterPro"/>
</dbReference>
<dbReference type="GO" id="GO:0006424">
    <property type="term" value="P:glutamyl-tRNA aminoacylation"/>
    <property type="evidence" value="ECO:0007669"/>
    <property type="project" value="UniProtKB-UniRule"/>
</dbReference>
<dbReference type="InterPro" id="IPR020751">
    <property type="entry name" value="aa-tRNA-synth_I_codon-bd_sub2"/>
</dbReference>
<evidence type="ECO:0000256" key="8">
    <source>
        <dbReference type="HAMAP-Rule" id="MF_00022"/>
    </source>
</evidence>
<evidence type="ECO:0000259" key="9">
    <source>
        <dbReference type="Pfam" id="PF00749"/>
    </source>
</evidence>
<keyword evidence="12" id="KW-1185">Reference proteome</keyword>
<keyword evidence="5 8" id="KW-0067">ATP-binding</keyword>
<keyword evidence="8" id="KW-0862">Zinc</keyword>
<dbReference type="InterPro" id="IPR000924">
    <property type="entry name" value="Glu/Gln-tRNA-synth"/>
</dbReference>
<dbReference type="EC" id="6.1.1.17" evidence="8"/>
<dbReference type="InterPro" id="IPR014729">
    <property type="entry name" value="Rossmann-like_a/b/a_fold"/>
</dbReference>
<evidence type="ECO:0000256" key="5">
    <source>
        <dbReference type="ARBA" id="ARBA00022840"/>
    </source>
</evidence>
<comment type="subunit">
    <text evidence="8">Monomer.</text>
</comment>
<dbReference type="OrthoDB" id="9807503at2"/>
<proteinExistence type="inferred from homology"/>
<feature type="domain" description="Aminoacyl-tRNA synthetase class I anticodon-binding" evidence="10">
    <location>
        <begin position="345"/>
        <end position="495"/>
    </location>
</feature>
<dbReference type="InterPro" id="IPR020752">
    <property type="entry name" value="Glu-tRNA-synth_I_codon-bd_sub1"/>
</dbReference>
<dbReference type="AlphaFoldDB" id="A0A1H1Y5X7"/>
<organism evidence="11 12">
    <name type="scientific">Actinopolymorpha singaporensis</name>
    <dbReference type="NCBI Taxonomy" id="117157"/>
    <lineage>
        <taxon>Bacteria</taxon>
        <taxon>Bacillati</taxon>
        <taxon>Actinomycetota</taxon>
        <taxon>Actinomycetes</taxon>
        <taxon>Propionibacteriales</taxon>
        <taxon>Actinopolymorphaceae</taxon>
        <taxon>Actinopolymorpha</taxon>
    </lineage>
</organism>